<dbReference type="Proteomes" id="UP000011518">
    <property type="component" value="Unassembled WGS sequence"/>
</dbReference>
<protein>
    <submittedName>
        <fullName evidence="2">Uncharacterized protein</fullName>
    </submittedName>
</protein>
<dbReference type="AlphaFoldDB" id="L9L9F4"/>
<feature type="region of interest" description="Disordered" evidence="1">
    <location>
        <begin position="87"/>
        <end position="213"/>
    </location>
</feature>
<accession>L9L9F4</accession>
<keyword evidence="3" id="KW-1185">Reference proteome</keyword>
<evidence type="ECO:0000313" key="2">
    <source>
        <dbReference type="EMBL" id="ELW71591.1"/>
    </source>
</evidence>
<reference evidence="3" key="1">
    <citation type="submission" date="2012-07" db="EMBL/GenBank/DDBJ databases">
        <title>Genome of the Chinese tree shrew, a rising model animal genetically related to primates.</title>
        <authorList>
            <person name="Zhang G."/>
            <person name="Fan Y."/>
            <person name="Yao Y."/>
            <person name="Huang Z."/>
        </authorList>
    </citation>
    <scope>NUCLEOTIDE SEQUENCE [LARGE SCALE GENOMIC DNA]</scope>
</reference>
<reference evidence="3" key="2">
    <citation type="journal article" date="2013" name="Nat. Commun.">
        <title>Genome of the Chinese tree shrew.</title>
        <authorList>
            <person name="Fan Y."/>
            <person name="Huang Z.Y."/>
            <person name="Cao C.C."/>
            <person name="Chen C.S."/>
            <person name="Chen Y.X."/>
            <person name="Fan D.D."/>
            <person name="He J."/>
            <person name="Hou H.L."/>
            <person name="Hu L."/>
            <person name="Hu X.T."/>
            <person name="Jiang X.T."/>
            <person name="Lai R."/>
            <person name="Lang Y.S."/>
            <person name="Liang B."/>
            <person name="Liao S.G."/>
            <person name="Mu D."/>
            <person name="Ma Y.Y."/>
            <person name="Niu Y.Y."/>
            <person name="Sun X.Q."/>
            <person name="Xia J.Q."/>
            <person name="Xiao J."/>
            <person name="Xiong Z.Q."/>
            <person name="Xu L."/>
            <person name="Yang L."/>
            <person name="Zhang Y."/>
            <person name="Zhao W."/>
            <person name="Zhao X.D."/>
            <person name="Zheng Y.T."/>
            <person name="Zhou J.M."/>
            <person name="Zhu Y.B."/>
            <person name="Zhang G.J."/>
            <person name="Wang J."/>
            <person name="Yao Y.G."/>
        </authorList>
    </citation>
    <scope>NUCLEOTIDE SEQUENCE [LARGE SCALE GENOMIC DNA]</scope>
</reference>
<evidence type="ECO:0000256" key="1">
    <source>
        <dbReference type="SAM" id="MobiDB-lite"/>
    </source>
</evidence>
<gene>
    <name evidence="2" type="ORF">TREES_T100002505</name>
</gene>
<name>L9L9F4_TUPCH</name>
<evidence type="ECO:0000313" key="3">
    <source>
        <dbReference type="Proteomes" id="UP000011518"/>
    </source>
</evidence>
<dbReference type="InParanoid" id="L9L9F4"/>
<dbReference type="EMBL" id="KB320459">
    <property type="protein sequence ID" value="ELW71591.1"/>
    <property type="molecule type" value="Genomic_DNA"/>
</dbReference>
<proteinExistence type="predicted"/>
<sequence length="213" mass="22138">MKSVPAWTLSPSTAENYLTVENQPVSMIIGTPSLPRKTRRLSWSAAKGPALAGRRGGVEVFCDFGGRSRGGPHGDADPSVVAQRLREVRNRAAPRPPAPGKRPLRDLCKGRGAAAGFATEVTGPLRPEDQWPAGGGRGAPRPVPGPDASAGTETHTLLNPPPPLPGRRPRRAGDALTASRWSPAEASAAHNAPRCSDPTAAFAARPAPVPPAC</sequence>
<organism evidence="2 3">
    <name type="scientific">Tupaia chinensis</name>
    <name type="common">Chinese tree shrew</name>
    <name type="synonym">Tupaia belangeri chinensis</name>
    <dbReference type="NCBI Taxonomy" id="246437"/>
    <lineage>
        <taxon>Eukaryota</taxon>
        <taxon>Metazoa</taxon>
        <taxon>Chordata</taxon>
        <taxon>Craniata</taxon>
        <taxon>Vertebrata</taxon>
        <taxon>Euteleostomi</taxon>
        <taxon>Mammalia</taxon>
        <taxon>Eutheria</taxon>
        <taxon>Euarchontoglires</taxon>
        <taxon>Scandentia</taxon>
        <taxon>Tupaiidae</taxon>
        <taxon>Tupaia</taxon>
    </lineage>
</organism>